<reference evidence="1 2" key="1">
    <citation type="submission" date="2017-03" db="EMBL/GenBank/DDBJ databases">
        <authorList>
            <person name="Afonso C.L."/>
            <person name="Miller P.J."/>
            <person name="Scott M.A."/>
            <person name="Spackman E."/>
            <person name="Goraichik I."/>
            <person name="Dimitrov K.M."/>
            <person name="Suarez D.L."/>
            <person name="Swayne D.E."/>
        </authorList>
    </citation>
    <scope>NUCLEOTIDE SEQUENCE [LARGE SCALE GENOMIC DNA]</scope>
    <source>
        <strain evidence="1">PRJEB14757</strain>
    </source>
</reference>
<dbReference type="STRING" id="1246637.MTBBW1_420022"/>
<evidence type="ECO:0000313" key="1">
    <source>
        <dbReference type="EMBL" id="SLM31757.1"/>
    </source>
</evidence>
<sequence length="121" mass="14494">MADSRHNRRDESHFKNSHLLRLSYKKKEKEMPTTVLDNIKGKDIPLPWLQKSKESPETNFTIILKVKPEIKNKPSKKQNKWEQLAQEMENIDFMDNGVGDYFLKQSKEFREDFHFKNDNEV</sequence>
<protein>
    <submittedName>
        <fullName evidence="1">Uncharacterized protein</fullName>
    </submittedName>
</protein>
<dbReference type="AlphaFoldDB" id="A0A1W1HGY3"/>
<name>A0A1W1HGY3_9BACT</name>
<dbReference type="EMBL" id="FWEV01000284">
    <property type="protein sequence ID" value="SLM31757.1"/>
    <property type="molecule type" value="Genomic_DNA"/>
</dbReference>
<dbReference type="Proteomes" id="UP000191931">
    <property type="component" value="Unassembled WGS sequence"/>
</dbReference>
<keyword evidence="2" id="KW-1185">Reference proteome</keyword>
<organism evidence="1 2">
    <name type="scientific">Desulfamplus magnetovallimortis</name>
    <dbReference type="NCBI Taxonomy" id="1246637"/>
    <lineage>
        <taxon>Bacteria</taxon>
        <taxon>Pseudomonadati</taxon>
        <taxon>Thermodesulfobacteriota</taxon>
        <taxon>Desulfobacteria</taxon>
        <taxon>Desulfobacterales</taxon>
        <taxon>Desulfobacteraceae</taxon>
        <taxon>Desulfamplus</taxon>
    </lineage>
</organism>
<evidence type="ECO:0000313" key="2">
    <source>
        <dbReference type="Proteomes" id="UP000191931"/>
    </source>
</evidence>
<proteinExistence type="predicted"/>
<accession>A0A1W1HGY3</accession>
<gene>
    <name evidence="1" type="ORF">MTBBW1_420022</name>
</gene>